<evidence type="ECO:0008006" key="4">
    <source>
        <dbReference type="Google" id="ProtNLM"/>
    </source>
</evidence>
<dbReference type="OrthoDB" id="1323375at2"/>
<accession>A0A2S7WGL6</accession>
<reference evidence="2 3" key="1">
    <citation type="submission" date="2016-12" db="EMBL/GenBank/DDBJ databases">
        <title>Trade-off between light-utilization and light-protection in marine flavobacteria.</title>
        <authorList>
            <person name="Kumagai Y."/>
            <person name="Yoshizawa S."/>
            <person name="Kogure K."/>
            <person name="Iwasaki W."/>
        </authorList>
    </citation>
    <scope>NUCLEOTIDE SEQUENCE [LARGE SCALE GENOMIC DNA]</scope>
    <source>
        <strain evidence="2 3">ATCC 43844</strain>
    </source>
</reference>
<evidence type="ECO:0000313" key="2">
    <source>
        <dbReference type="EMBL" id="PQJ76750.1"/>
    </source>
</evidence>
<gene>
    <name evidence="2" type="ORF">BTO16_12785</name>
</gene>
<comment type="caution">
    <text evidence="2">The sequence shown here is derived from an EMBL/GenBank/DDBJ whole genome shotgun (WGS) entry which is preliminary data.</text>
</comment>
<keyword evidence="3" id="KW-1185">Reference proteome</keyword>
<feature type="signal peptide" evidence="1">
    <location>
        <begin position="1"/>
        <end position="20"/>
    </location>
</feature>
<dbReference type="AlphaFoldDB" id="A0A2S7WGL6"/>
<name>A0A2S7WGL6_9FLAO</name>
<dbReference type="InterPro" id="IPR011250">
    <property type="entry name" value="OMP/PagP_B-barrel"/>
</dbReference>
<proteinExistence type="predicted"/>
<organism evidence="2 3">
    <name type="scientific">Polaribacter glomeratus</name>
    <dbReference type="NCBI Taxonomy" id="102"/>
    <lineage>
        <taxon>Bacteria</taxon>
        <taxon>Pseudomonadati</taxon>
        <taxon>Bacteroidota</taxon>
        <taxon>Flavobacteriia</taxon>
        <taxon>Flavobacteriales</taxon>
        <taxon>Flavobacteriaceae</taxon>
    </lineage>
</organism>
<dbReference type="RefSeq" id="WP_105022066.1">
    <property type="nucleotide sequence ID" value="NZ_MSCM01000002.1"/>
</dbReference>
<evidence type="ECO:0000313" key="3">
    <source>
        <dbReference type="Proteomes" id="UP000239068"/>
    </source>
</evidence>
<dbReference type="SUPFAM" id="SSF56925">
    <property type="entry name" value="OMPA-like"/>
    <property type="match status" value="1"/>
</dbReference>
<evidence type="ECO:0000256" key="1">
    <source>
        <dbReference type="SAM" id="SignalP"/>
    </source>
</evidence>
<feature type="chain" id="PRO_5015435226" description="Outer membrane protein beta-barrel domain-containing protein" evidence="1">
    <location>
        <begin position="21"/>
        <end position="282"/>
    </location>
</feature>
<sequence>MQRILLVLLLLATVNFTSFAQDGKLKKAKESLNKSTATISTSNSTSSIKRGSRRARNVNNDATFSSFFASIFINLFAYTAYGVAIESPFELDGRMHDAEIANYPYKNSSYGNFIYTDSTNYKIARFDVTTNFVIENSNLYGNNFGADFRFLKRFGLEFDYLYLIEKSSINRDQFSLYSALINYHRIRTQKLDVWFGLGMMHVGSGVNKTGFGVGLGAEWFVAKPISVKVSHKFTNINNQEVNNTKLLLKYYLKNYHVSSGYEHFKIGVSNIDAFSIGVGASF</sequence>
<keyword evidence="1" id="KW-0732">Signal</keyword>
<dbReference type="EMBL" id="MSCM01000002">
    <property type="protein sequence ID" value="PQJ76750.1"/>
    <property type="molecule type" value="Genomic_DNA"/>
</dbReference>
<protein>
    <recommendedName>
        <fullName evidence="4">Outer membrane protein beta-barrel domain-containing protein</fullName>
    </recommendedName>
</protein>
<dbReference type="Proteomes" id="UP000239068">
    <property type="component" value="Unassembled WGS sequence"/>
</dbReference>